<name>A0ABW5ZYB7_9FLAO</name>
<evidence type="ECO:0000313" key="3">
    <source>
        <dbReference type="Proteomes" id="UP001597548"/>
    </source>
</evidence>
<feature type="transmembrane region" description="Helical" evidence="1">
    <location>
        <begin position="208"/>
        <end position="227"/>
    </location>
</feature>
<keyword evidence="1" id="KW-1133">Transmembrane helix</keyword>
<evidence type="ECO:0000313" key="2">
    <source>
        <dbReference type="EMBL" id="MFD2917013.1"/>
    </source>
</evidence>
<feature type="transmembrane region" description="Helical" evidence="1">
    <location>
        <begin position="126"/>
        <end position="154"/>
    </location>
</feature>
<feature type="transmembrane region" description="Helical" evidence="1">
    <location>
        <begin position="76"/>
        <end position="106"/>
    </location>
</feature>
<dbReference type="InterPro" id="IPR045625">
    <property type="entry name" value="DUF6427"/>
</dbReference>
<feature type="transmembrane region" description="Helical" evidence="1">
    <location>
        <begin position="264"/>
        <end position="281"/>
    </location>
</feature>
<keyword evidence="1" id="KW-0472">Membrane</keyword>
<keyword evidence="3" id="KW-1185">Reference proteome</keyword>
<dbReference type="RefSeq" id="WP_194506143.1">
    <property type="nucleotide sequence ID" value="NZ_JADILU010000001.1"/>
</dbReference>
<feature type="transmembrane region" description="Helical" evidence="1">
    <location>
        <begin position="12"/>
        <end position="30"/>
    </location>
</feature>
<comment type="caution">
    <text evidence="2">The sequence shown here is derived from an EMBL/GenBank/DDBJ whole genome shotgun (WGS) entry which is preliminary data.</text>
</comment>
<feature type="transmembrane region" description="Helical" evidence="1">
    <location>
        <begin position="161"/>
        <end position="181"/>
    </location>
</feature>
<sequence>MISNFFSKSKPIHYIVVSVILLLVFVLGRFKMFSTEFNMINFAEQIGLFIIALSSVFIFDFFVTRNSLTKKNSYNILLFVLYFAILPQTTLNANLLFANFFILLALRRLISLRSQKEIKKKLFDASFWIAIATLFYFWSALFFILIFAALLVYVMTDVKNYLIPIVGIASVAVITISYFIFLDKDIVDYVGGLFDYSMDFSPLNSKRIIIGSTLLLSFGLWSLVYYIKNIKSQMKSYRPSFKLVVLSAIIGLAIIAIAPSKNGSEFIFILAPLSIIMTNYLEVISEKWFKETLLWILVLTPIVLLML</sequence>
<feature type="transmembrane region" description="Helical" evidence="1">
    <location>
        <begin position="42"/>
        <end position="64"/>
    </location>
</feature>
<keyword evidence="1" id="KW-0812">Transmembrane</keyword>
<protein>
    <submittedName>
        <fullName evidence="2">DUF6427 family protein</fullName>
    </submittedName>
</protein>
<dbReference type="EMBL" id="JBHUOS010000010">
    <property type="protein sequence ID" value="MFD2917013.1"/>
    <property type="molecule type" value="Genomic_DNA"/>
</dbReference>
<reference evidence="3" key="1">
    <citation type="journal article" date="2019" name="Int. J. Syst. Evol. Microbiol.">
        <title>The Global Catalogue of Microorganisms (GCM) 10K type strain sequencing project: providing services to taxonomists for standard genome sequencing and annotation.</title>
        <authorList>
            <consortium name="The Broad Institute Genomics Platform"/>
            <consortium name="The Broad Institute Genome Sequencing Center for Infectious Disease"/>
            <person name="Wu L."/>
            <person name="Ma J."/>
        </authorList>
    </citation>
    <scope>NUCLEOTIDE SEQUENCE [LARGE SCALE GENOMIC DNA]</scope>
    <source>
        <strain evidence="3">KCTC 32514</strain>
    </source>
</reference>
<dbReference type="Proteomes" id="UP001597548">
    <property type="component" value="Unassembled WGS sequence"/>
</dbReference>
<accession>A0ABW5ZYB7</accession>
<organism evidence="2 3">
    <name type="scientific">Psychroserpens luteus</name>
    <dbReference type="NCBI Taxonomy" id="1434066"/>
    <lineage>
        <taxon>Bacteria</taxon>
        <taxon>Pseudomonadati</taxon>
        <taxon>Bacteroidota</taxon>
        <taxon>Flavobacteriia</taxon>
        <taxon>Flavobacteriales</taxon>
        <taxon>Flavobacteriaceae</taxon>
        <taxon>Psychroserpens</taxon>
    </lineage>
</organism>
<evidence type="ECO:0000256" key="1">
    <source>
        <dbReference type="SAM" id="Phobius"/>
    </source>
</evidence>
<gene>
    <name evidence="2" type="ORF">ACFS29_15270</name>
</gene>
<proteinExistence type="predicted"/>
<dbReference type="Pfam" id="PF19992">
    <property type="entry name" value="DUF6427"/>
    <property type="match status" value="1"/>
</dbReference>
<feature type="transmembrane region" description="Helical" evidence="1">
    <location>
        <begin position="239"/>
        <end position="258"/>
    </location>
</feature>